<gene>
    <name evidence="1" type="ORF">DI609_12600</name>
</gene>
<sequence>MDRDSPAPPVAIALSGNVLPGALADFIWITPSQLRELRYGEDEFAGAEGGVHQIEQFLVGHRPHHIQKRRGRWCRPFRRQMMVRRLMGGFLSVETKNGPRLWLQHSGGLCRDSLILRGYWPQEGGEQE</sequence>
<protein>
    <submittedName>
        <fullName evidence="1">Uncharacterized protein</fullName>
    </submittedName>
</protein>
<evidence type="ECO:0000313" key="2">
    <source>
        <dbReference type="Proteomes" id="UP000249451"/>
    </source>
</evidence>
<dbReference type="EMBL" id="QFNY01000379">
    <property type="protein sequence ID" value="PZO97667.1"/>
    <property type="molecule type" value="Genomic_DNA"/>
</dbReference>
<dbReference type="Proteomes" id="UP000249451">
    <property type="component" value="Unassembled WGS sequence"/>
</dbReference>
<dbReference type="AlphaFoldDB" id="A0A2W5AX62"/>
<organism evidence="1 2">
    <name type="scientific">Corynebacterium urealyticum</name>
    <dbReference type="NCBI Taxonomy" id="43771"/>
    <lineage>
        <taxon>Bacteria</taxon>
        <taxon>Bacillati</taxon>
        <taxon>Actinomycetota</taxon>
        <taxon>Actinomycetes</taxon>
        <taxon>Mycobacteriales</taxon>
        <taxon>Corynebacteriaceae</taxon>
        <taxon>Corynebacterium</taxon>
    </lineage>
</organism>
<comment type="caution">
    <text evidence="1">The sequence shown here is derived from an EMBL/GenBank/DDBJ whole genome shotgun (WGS) entry which is preliminary data.</text>
</comment>
<name>A0A2W5AX62_9CORY</name>
<evidence type="ECO:0000313" key="1">
    <source>
        <dbReference type="EMBL" id="PZO97667.1"/>
    </source>
</evidence>
<reference evidence="1 2" key="1">
    <citation type="submission" date="2017-11" db="EMBL/GenBank/DDBJ databases">
        <title>Infants hospitalized years apart are colonized by the same room-sourced microbial strains.</title>
        <authorList>
            <person name="Brooks B."/>
            <person name="Olm M.R."/>
            <person name="Firek B.A."/>
            <person name="Baker R."/>
            <person name="Thomas B.C."/>
            <person name="Morowitz M.J."/>
            <person name="Banfield J.F."/>
        </authorList>
    </citation>
    <scope>NUCLEOTIDE SEQUENCE [LARGE SCALE GENOMIC DNA]</scope>
    <source>
        <strain evidence="1">S2_012_000_R3_87</strain>
    </source>
</reference>
<accession>A0A2W5AX62</accession>
<proteinExistence type="predicted"/>